<reference evidence="2 3" key="1">
    <citation type="submission" date="2014-07" db="EMBL/GenBank/DDBJ databases">
        <title>Draft Genome Sequences of Environmental Pseudomonas syringae strains.</title>
        <authorList>
            <person name="Baltrus D.A."/>
            <person name="Berge O."/>
            <person name="Morris C."/>
        </authorList>
    </citation>
    <scope>NUCLEOTIDE SEQUENCE [LARGE SCALE GENOMIC DNA]</scope>
    <source>
        <strain evidence="2 3">CEB003</strain>
    </source>
</reference>
<organism evidence="2 3">
    <name type="scientific">Pseudomonas syringae</name>
    <dbReference type="NCBI Taxonomy" id="317"/>
    <lineage>
        <taxon>Bacteria</taxon>
        <taxon>Pseudomonadati</taxon>
        <taxon>Pseudomonadota</taxon>
        <taxon>Gammaproteobacteria</taxon>
        <taxon>Pseudomonadales</taxon>
        <taxon>Pseudomonadaceae</taxon>
        <taxon>Pseudomonas</taxon>
    </lineage>
</organism>
<gene>
    <name evidence="2" type="ORF">IV02_04840</name>
</gene>
<dbReference type="PANTHER" id="PTHR13696:SF96">
    <property type="entry name" value="COBQ_COBB_MIND_PARA NUCLEOTIDE BINDING DOMAIN-CONTAINING PROTEIN"/>
    <property type="match status" value="1"/>
</dbReference>
<dbReference type="RefSeq" id="WP_047572612.1">
    <property type="nucleotide sequence ID" value="NZ_JPQT01000063.1"/>
</dbReference>
<dbReference type="InterPro" id="IPR027417">
    <property type="entry name" value="P-loop_NTPase"/>
</dbReference>
<dbReference type="InterPro" id="IPR025669">
    <property type="entry name" value="AAA_dom"/>
</dbReference>
<evidence type="ECO:0000313" key="3">
    <source>
        <dbReference type="Proteomes" id="UP000028643"/>
    </source>
</evidence>
<dbReference type="Gene3D" id="3.40.50.300">
    <property type="entry name" value="P-loop containing nucleotide triphosphate hydrolases"/>
    <property type="match status" value="1"/>
</dbReference>
<dbReference type="PANTHER" id="PTHR13696">
    <property type="entry name" value="P-LOOP CONTAINING NUCLEOSIDE TRIPHOSPHATE HYDROLASE"/>
    <property type="match status" value="1"/>
</dbReference>
<evidence type="ECO:0000259" key="1">
    <source>
        <dbReference type="Pfam" id="PF13614"/>
    </source>
</evidence>
<comment type="caution">
    <text evidence="2">The sequence shown here is derived from an EMBL/GenBank/DDBJ whole genome shotgun (WGS) entry which is preliminary data.</text>
</comment>
<feature type="domain" description="AAA" evidence="1">
    <location>
        <begin position="22"/>
        <end position="193"/>
    </location>
</feature>
<sequence>MNAKIPSFKINELASAIRTFFIVFAQQKSSGKTTAAINMAIKLILEGKKVAYVDLDSIRAAEDFALLSAENKSERIKHYTNMSLEYSKNQKTMGIAARFSNKVIEITKEPVLKIHGSSLSSFSMKAVKERFHGYDFIIIDLPANLYNNSDEIKPEISQLFIDSDLVIFPVKAEPQELKTAPILSRYVSSLKAFCETNKEIKTNVKFCTAMCFDITKYKGKNGTKQMADTIVEYNKVYGATMPAFENPMVFRAIYPTQLGQGMTIYSSDTTETRSAQREFNLVVQDIINQLN</sequence>
<dbReference type="PATRIC" id="fig|317.174.peg.987"/>
<proteinExistence type="predicted"/>
<dbReference type="Pfam" id="PF13614">
    <property type="entry name" value="AAA_31"/>
    <property type="match status" value="1"/>
</dbReference>
<protein>
    <recommendedName>
        <fullName evidence="1">AAA domain-containing protein</fullName>
    </recommendedName>
</protein>
<evidence type="ECO:0000313" key="2">
    <source>
        <dbReference type="EMBL" id="KFE54076.1"/>
    </source>
</evidence>
<accession>A0A085VF63</accession>
<dbReference type="AlphaFoldDB" id="A0A085VF63"/>
<dbReference type="InterPro" id="IPR050678">
    <property type="entry name" value="DNA_Partitioning_ATPase"/>
</dbReference>
<dbReference type="EMBL" id="JPQT01000063">
    <property type="protein sequence ID" value="KFE54076.1"/>
    <property type="molecule type" value="Genomic_DNA"/>
</dbReference>
<dbReference type="SUPFAM" id="SSF52540">
    <property type="entry name" value="P-loop containing nucleoside triphosphate hydrolases"/>
    <property type="match status" value="1"/>
</dbReference>
<dbReference type="Proteomes" id="UP000028643">
    <property type="component" value="Unassembled WGS sequence"/>
</dbReference>
<name>A0A085VF63_PSESX</name>